<keyword evidence="4 7" id="KW-0285">Flavoprotein</keyword>
<evidence type="ECO:0000256" key="6">
    <source>
        <dbReference type="ARBA" id="ARBA00022991"/>
    </source>
</evidence>
<dbReference type="PANTHER" id="PTHR11455:SF9">
    <property type="entry name" value="CRYPTOCHROME CIRCADIAN CLOCK 5 ISOFORM X1"/>
    <property type="match status" value="1"/>
</dbReference>
<dbReference type="Gene3D" id="3.40.50.620">
    <property type="entry name" value="HUPs"/>
    <property type="match status" value="1"/>
</dbReference>
<protein>
    <submittedName>
        <fullName evidence="10">Deoxyribodipyrimidine photo-lyase</fullName>
        <ecNumber evidence="10">4.1.99.3</ecNumber>
    </submittedName>
</protein>
<dbReference type="Gene3D" id="1.25.40.80">
    <property type="match status" value="1"/>
</dbReference>
<dbReference type="RefSeq" id="WP_305945825.1">
    <property type="nucleotide sequence ID" value="NZ_JAUZVY010000005.1"/>
</dbReference>
<keyword evidence="11" id="KW-1185">Reference proteome</keyword>
<name>A0ABT9GS26_9GAMM</name>
<dbReference type="SUPFAM" id="SSF48173">
    <property type="entry name" value="Cryptochrome/photolyase FAD-binding domain"/>
    <property type="match status" value="1"/>
</dbReference>
<dbReference type="SUPFAM" id="SSF52425">
    <property type="entry name" value="Cryptochrome/photolyase, N-terminal domain"/>
    <property type="match status" value="1"/>
</dbReference>
<evidence type="ECO:0000256" key="5">
    <source>
        <dbReference type="ARBA" id="ARBA00022827"/>
    </source>
</evidence>
<dbReference type="InterPro" id="IPR005101">
    <property type="entry name" value="Cryptochr/Photolyase_FAD-bd"/>
</dbReference>
<keyword evidence="10" id="KW-0456">Lyase</keyword>
<evidence type="ECO:0000313" key="11">
    <source>
        <dbReference type="Proteomes" id="UP001236258"/>
    </source>
</evidence>
<accession>A0ABT9GS26</accession>
<dbReference type="InterPro" id="IPR036155">
    <property type="entry name" value="Crypto/Photolyase_N_sf"/>
</dbReference>
<feature type="compositionally biased region" description="Basic residues" evidence="8">
    <location>
        <begin position="476"/>
        <end position="490"/>
    </location>
</feature>
<dbReference type="Proteomes" id="UP001236258">
    <property type="component" value="Unassembled WGS sequence"/>
</dbReference>
<dbReference type="PANTHER" id="PTHR11455">
    <property type="entry name" value="CRYPTOCHROME"/>
    <property type="match status" value="1"/>
</dbReference>
<dbReference type="Pfam" id="PF00875">
    <property type="entry name" value="DNA_photolyase"/>
    <property type="match status" value="1"/>
</dbReference>
<evidence type="ECO:0000256" key="1">
    <source>
        <dbReference type="ARBA" id="ARBA00001932"/>
    </source>
</evidence>
<evidence type="ECO:0000256" key="3">
    <source>
        <dbReference type="ARBA" id="ARBA00005862"/>
    </source>
</evidence>
<evidence type="ECO:0000313" key="10">
    <source>
        <dbReference type="EMBL" id="MDP4529768.1"/>
    </source>
</evidence>
<dbReference type="InterPro" id="IPR002081">
    <property type="entry name" value="Cryptochrome/DNA_photolyase_1"/>
</dbReference>
<dbReference type="Pfam" id="PF03441">
    <property type="entry name" value="FAD_binding_7"/>
    <property type="match status" value="1"/>
</dbReference>
<evidence type="ECO:0000256" key="7">
    <source>
        <dbReference type="RuleBase" id="RU004182"/>
    </source>
</evidence>
<feature type="region of interest" description="Disordered" evidence="8">
    <location>
        <begin position="476"/>
        <end position="500"/>
    </location>
</feature>
<dbReference type="InterPro" id="IPR014729">
    <property type="entry name" value="Rossmann-like_a/b/a_fold"/>
</dbReference>
<gene>
    <name evidence="10" type="ORF">Q3O59_12115</name>
</gene>
<reference evidence="10 11" key="1">
    <citation type="submission" date="2023-08" db="EMBL/GenBank/DDBJ databases">
        <authorList>
            <person name="Joshi A."/>
            <person name="Thite S."/>
        </authorList>
    </citation>
    <scope>NUCLEOTIDE SEQUENCE [LARGE SCALE GENOMIC DNA]</scope>
    <source>
        <strain evidence="10 11">1E1</strain>
    </source>
</reference>
<dbReference type="GO" id="GO:0003904">
    <property type="term" value="F:deoxyribodipyrimidine photo-lyase activity"/>
    <property type="evidence" value="ECO:0007669"/>
    <property type="project" value="UniProtKB-EC"/>
</dbReference>
<dbReference type="PROSITE" id="PS51645">
    <property type="entry name" value="PHR_CRY_ALPHA_BETA"/>
    <property type="match status" value="1"/>
</dbReference>
<keyword evidence="6 7" id="KW-0157">Chromophore</keyword>
<dbReference type="PRINTS" id="PR00147">
    <property type="entry name" value="DNAPHOTLYASE"/>
</dbReference>
<evidence type="ECO:0000256" key="2">
    <source>
        <dbReference type="ARBA" id="ARBA00001974"/>
    </source>
</evidence>
<comment type="caution">
    <text evidence="10">The sequence shown here is derived from an EMBL/GenBank/DDBJ whole genome shotgun (WGS) entry which is preliminary data.</text>
</comment>
<feature type="domain" description="Photolyase/cryptochrome alpha/beta" evidence="9">
    <location>
        <begin position="1"/>
        <end position="130"/>
    </location>
</feature>
<sequence length="500" mass="57670">MRQLVWFKRDLRCEDHMALSAAAQQGPLLPVYIIEPDYWQQPDTSLRHWHFIQKCLINLNDKLTALGQPLLIETGAASRVLLRLCQQHGITAVHSHEETGNLWTYQRDLAVGHALKKHGIAWHQYRQFGVFRGLHNRDLWQKESDAWLSQPQAKPPVALSPLHQPEHWSWPKLSRMRDLPACTQSFPGPSASLVSSFFSERHRHYLHGIGRPAEAFEFSSRLSPYLAYGQLGLRSLIQQTQLARGKLTNARALQAFISRLRWHCHFIQKLEDEPELEFQAMHPGFLGFRDSTFDQHRYLSWCQGTTGYPLIDACMRALLATGWLHFRGRAMLVSFASYYLGLPWRPLALHLAKCFIDYEPGIHYPQIQMQAGVTGINVNRMYNPVKQSQERDPKGQFIRRWVPELRRVPTSWIHTPWLMPVSMQQQLGCQLDTHYPAPVILPDMAIAEGRKALKNWLQQQDPSLWASQKACVLQRHASRRSAGKRPKRRANSQLALPGLD</sequence>
<proteinExistence type="inferred from homology"/>
<dbReference type="Gene3D" id="1.10.579.10">
    <property type="entry name" value="DNA Cyclobutane Dipyrimidine Photolyase, subunit A, domain 3"/>
    <property type="match status" value="1"/>
</dbReference>
<dbReference type="EC" id="4.1.99.3" evidence="10"/>
<comment type="cofactor">
    <cofactor evidence="2">
        <name>FAD</name>
        <dbReference type="ChEBI" id="CHEBI:57692"/>
    </cofactor>
</comment>
<dbReference type="InterPro" id="IPR006050">
    <property type="entry name" value="DNA_photolyase_N"/>
</dbReference>
<comment type="similarity">
    <text evidence="7">Belongs to the DNA photolyase family.</text>
</comment>
<dbReference type="PROSITE" id="PS00394">
    <property type="entry name" value="DNA_PHOTOLYASES_1_1"/>
    <property type="match status" value="1"/>
</dbReference>
<evidence type="ECO:0000256" key="8">
    <source>
        <dbReference type="SAM" id="MobiDB-lite"/>
    </source>
</evidence>
<comment type="similarity">
    <text evidence="3">Belongs to the DNA photolyase class-1 family.</text>
</comment>
<keyword evidence="5 7" id="KW-0274">FAD</keyword>
<organism evidence="10 11">
    <name type="scientific">Alkalimonas delamerensis</name>
    <dbReference type="NCBI Taxonomy" id="265981"/>
    <lineage>
        <taxon>Bacteria</taxon>
        <taxon>Pseudomonadati</taxon>
        <taxon>Pseudomonadota</taxon>
        <taxon>Gammaproteobacteria</taxon>
        <taxon>Alkalimonas</taxon>
    </lineage>
</organism>
<comment type="cofactor">
    <cofactor evidence="1">
        <name>(6R)-5,10-methylene-5,6,7,8-tetrahydrofolate</name>
        <dbReference type="ChEBI" id="CHEBI:15636"/>
    </cofactor>
</comment>
<evidence type="ECO:0000259" key="9">
    <source>
        <dbReference type="PROSITE" id="PS51645"/>
    </source>
</evidence>
<dbReference type="InterPro" id="IPR036134">
    <property type="entry name" value="Crypto/Photolyase_FAD-like_sf"/>
</dbReference>
<dbReference type="EMBL" id="JAUZVY010000005">
    <property type="protein sequence ID" value="MDP4529768.1"/>
    <property type="molecule type" value="Genomic_DNA"/>
</dbReference>
<dbReference type="InterPro" id="IPR018394">
    <property type="entry name" value="DNA_photolyase_1_CS_C"/>
</dbReference>
<evidence type="ECO:0000256" key="4">
    <source>
        <dbReference type="ARBA" id="ARBA00022630"/>
    </source>
</evidence>